<name>A0A933VW54_RHOPL</name>
<keyword evidence="7 9" id="KW-0472">Membrane</keyword>
<dbReference type="SMART" id="SM00116">
    <property type="entry name" value="CBS"/>
    <property type="match status" value="2"/>
</dbReference>
<dbReference type="GO" id="GO:0005886">
    <property type="term" value="C:plasma membrane"/>
    <property type="evidence" value="ECO:0007669"/>
    <property type="project" value="UniProtKB-SubCell"/>
</dbReference>
<keyword evidence="3 9" id="KW-0813">Transport</keyword>
<dbReference type="InterPro" id="IPR038076">
    <property type="entry name" value="MgtE_N_sf"/>
</dbReference>
<evidence type="ECO:0000259" key="10">
    <source>
        <dbReference type="PROSITE" id="PS51371"/>
    </source>
</evidence>
<dbReference type="InterPro" id="IPR006669">
    <property type="entry name" value="MgtE_transporter"/>
</dbReference>
<evidence type="ECO:0000256" key="8">
    <source>
        <dbReference type="PROSITE-ProRule" id="PRU00703"/>
    </source>
</evidence>
<feature type="transmembrane region" description="Helical" evidence="9">
    <location>
        <begin position="410"/>
        <end position="435"/>
    </location>
</feature>
<feature type="domain" description="CBS" evidence="10">
    <location>
        <begin position="162"/>
        <end position="225"/>
    </location>
</feature>
<reference evidence="11" key="1">
    <citation type="submission" date="2020-07" db="EMBL/GenBank/DDBJ databases">
        <title>Huge and variable diversity of episymbiotic CPR bacteria and DPANN archaea in groundwater ecosystems.</title>
        <authorList>
            <person name="He C.Y."/>
            <person name="Keren R."/>
            <person name="Whittaker M."/>
            <person name="Farag I.F."/>
            <person name="Doudna J."/>
            <person name="Cate J.H.D."/>
            <person name="Banfield J.F."/>
        </authorList>
    </citation>
    <scope>NUCLEOTIDE SEQUENCE</scope>
    <source>
        <strain evidence="11">NC_groundwater_1818_Pr3_B-0.1um_66_35</strain>
    </source>
</reference>
<evidence type="ECO:0000256" key="6">
    <source>
        <dbReference type="ARBA" id="ARBA00022989"/>
    </source>
</evidence>
<dbReference type="SMART" id="SM00924">
    <property type="entry name" value="MgtE_N"/>
    <property type="match status" value="1"/>
</dbReference>
<feature type="domain" description="CBS" evidence="10">
    <location>
        <begin position="226"/>
        <end position="282"/>
    </location>
</feature>
<dbReference type="NCBIfam" id="TIGR00400">
    <property type="entry name" value="mgtE"/>
    <property type="match status" value="1"/>
</dbReference>
<dbReference type="EMBL" id="JACRJB010000039">
    <property type="protein sequence ID" value="MBI5130582.1"/>
    <property type="molecule type" value="Genomic_DNA"/>
</dbReference>
<dbReference type="GO" id="GO:0046872">
    <property type="term" value="F:metal ion binding"/>
    <property type="evidence" value="ECO:0007669"/>
    <property type="project" value="UniProtKB-KW"/>
</dbReference>
<dbReference type="Proteomes" id="UP000782519">
    <property type="component" value="Unassembled WGS sequence"/>
</dbReference>
<comment type="subunit">
    <text evidence="9">Homodimer.</text>
</comment>
<dbReference type="PANTHER" id="PTHR43773:SF1">
    <property type="entry name" value="MAGNESIUM TRANSPORTER MGTE"/>
    <property type="match status" value="1"/>
</dbReference>
<organism evidence="11 12">
    <name type="scientific">Rhodopseudomonas palustris</name>
    <dbReference type="NCBI Taxonomy" id="1076"/>
    <lineage>
        <taxon>Bacteria</taxon>
        <taxon>Pseudomonadati</taxon>
        <taxon>Pseudomonadota</taxon>
        <taxon>Alphaproteobacteria</taxon>
        <taxon>Hyphomicrobiales</taxon>
        <taxon>Nitrobacteraceae</taxon>
        <taxon>Rhodopseudomonas</taxon>
    </lineage>
</organism>
<comment type="function">
    <text evidence="9">Acts as a magnesium transporter.</text>
</comment>
<evidence type="ECO:0000256" key="3">
    <source>
        <dbReference type="ARBA" id="ARBA00022448"/>
    </source>
</evidence>
<dbReference type="SUPFAM" id="SSF158791">
    <property type="entry name" value="MgtE N-terminal domain-like"/>
    <property type="match status" value="1"/>
</dbReference>
<evidence type="ECO:0000256" key="2">
    <source>
        <dbReference type="ARBA" id="ARBA00009749"/>
    </source>
</evidence>
<keyword evidence="9" id="KW-1003">Cell membrane</keyword>
<evidence type="ECO:0000256" key="1">
    <source>
        <dbReference type="ARBA" id="ARBA00004141"/>
    </source>
</evidence>
<dbReference type="InterPro" id="IPR006667">
    <property type="entry name" value="SLC41_membr_dom"/>
</dbReference>
<protein>
    <recommendedName>
        <fullName evidence="9">Magnesium transporter MgtE</fullName>
    </recommendedName>
</protein>
<proteinExistence type="inferred from homology"/>
<keyword evidence="5 9" id="KW-0460">Magnesium</keyword>
<dbReference type="InterPro" id="IPR036739">
    <property type="entry name" value="SLC41_membr_dom_sf"/>
</dbReference>
<comment type="similarity">
    <text evidence="2 9">Belongs to the SLC41A transporter family.</text>
</comment>
<evidence type="ECO:0000313" key="11">
    <source>
        <dbReference type="EMBL" id="MBI5130582.1"/>
    </source>
</evidence>
<dbReference type="SUPFAM" id="SSF161093">
    <property type="entry name" value="MgtE membrane domain-like"/>
    <property type="match status" value="1"/>
</dbReference>
<feature type="transmembrane region" description="Helical" evidence="9">
    <location>
        <begin position="382"/>
        <end position="404"/>
    </location>
</feature>
<keyword evidence="9" id="KW-0479">Metal-binding</keyword>
<feature type="transmembrane region" description="Helical" evidence="9">
    <location>
        <begin position="308"/>
        <end position="328"/>
    </location>
</feature>
<evidence type="ECO:0000313" key="12">
    <source>
        <dbReference type="Proteomes" id="UP000782519"/>
    </source>
</evidence>
<keyword evidence="6 9" id="KW-1133">Transmembrane helix</keyword>
<comment type="caution">
    <text evidence="11">The sequence shown here is derived from an EMBL/GenBank/DDBJ whole genome shotgun (WGS) entry which is preliminary data.</text>
</comment>
<comment type="caution">
    <text evidence="9">Lacks conserved residue(s) required for the propagation of feature annotation.</text>
</comment>
<dbReference type="PANTHER" id="PTHR43773">
    <property type="entry name" value="MAGNESIUM TRANSPORTER MGTE"/>
    <property type="match status" value="1"/>
</dbReference>
<dbReference type="Pfam" id="PF03448">
    <property type="entry name" value="MgtE_N"/>
    <property type="match status" value="1"/>
</dbReference>
<evidence type="ECO:0000256" key="5">
    <source>
        <dbReference type="ARBA" id="ARBA00022842"/>
    </source>
</evidence>
<keyword evidence="4 9" id="KW-0812">Transmembrane</keyword>
<dbReference type="GO" id="GO:0015095">
    <property type="term" value="F:magnesium ion transmembrane transporter activity"/>
    <property type="evidence" value="ECO:0007669"/>
    <property type="project" value="UniProtKB-UniRule"/>
</dbReference>
<evidence type="ECO:0000256" key="7">
    <source>
        <dbReference type="ARBA" id="ARBA00023136"/>
    </source>
</evidence>
<dbReference type="Pfam" id="PF01769">
    <property type="entry name" value="MgtE"/>
    <property type="match status" value="1"/>
</dbReference>
<dbReference type="InterPro" id="IPR000644">
    <property type="entry name" value="CBS_dom"/>
</dbReference>
<dbReference type="InterPro" id="IPR046342">
    <property type="entry name" value="CBS_dom_sf"/>
</dbReference>
<gene>
    <name evidence="11" type="primary">mgtE</name>
    <name evidence="11" type="ORF">HZA66_14170</name>
</gene>
<evidence type="ECO:0000256" key="4">
    <source>
        <dbReference type="ARBA" id="ARBA00022692"/>
    </source>
</evidence>
<accession>A0A933VW54</accession>
<dbReference type="SUPFAM" id="SSF54631">
    <property type="entry name" value="CBS-domain pair"/>
    <property type="match status" value="1"/>
</dbReference>
<dbReference type="Pfam" id="PF00571">
    <property type="entry name" value="CBS"/>
    <property type="match status" value="1"/>
</dbReference>
<sequence length="473" mass="51773">MADDSETVVRADPTVLDHLSMRDEDGEIRADFVAAISRAIAEENAPFLREIVSDLHEADVGDLIEALNSDERVRLVELTGADFHFSALNEVDETVREEILEELEPETVAEGVRELDSDDAVELLQVLDEEDQEEILEKLPQSERDALERSLDYPENSAGRRMQTEFIVVPRDWNVGQAIDFMRETPDLPDRFYEIYVVDGVNRWQGAIALDALLRSHRDVPLADLIDEERRKVSVLDDQEEVARLFGKYNLVAAPVVDIDDRLVGVITIDDVVDVIEEEADEDLKALGGVTSDEELSDRVWTIARGRFNWLLVNLATAFLASSVLGLFEGQLQQMVALAVLAPIVASQGGNAATQTMTVAVRALATRELGSSNAYRVVMRELLVGLVNGIGFAVITGLAAYAWFRVPGLGVVIGLAMITNLVAGALGGILIPIALDRVKADPAVASGTFVTTVTDVVGFFAFLGIATLWFGLK</sequence>
<dbReference type="Gene3D" id="1.10.357.20">
    <property type="entry name" value="SLC41 divalent cation transporters, integral membrane domain"/>
    <property type="match status" value="1"/>
</dbReference>
<evidence type="ECO:0000256" key="9">
    <source>
        <dbReference type="RuleBase" id="RU362011"/>
    </source>
</evidence>
<keyword evidence="8" id="KW-0129">CBS domain</keyword>
<dbReference type="PROSITE" id="PS51371">
    <property type="entry name" value="CBS"/>
    <property type="match status" value="2"/>
</dbReference>
<dbReference type="Gene3D" id="3.10.580.10">
    <property type="entry name" value="CBS-domain"/>
    <property type="match status" value="1"/>
</dbReference>
<dbReference type="Gene3D" id="1.25.60.10">
    <property type="entry name" value="MgtE N-terminal domain-like"/>
    <property type="match status" value="1"/>
</dbReference>
<dbReference type="CDD" id="cd04606">
    <property type="entry name" value="CBS_pair_Mg_transporter"/>
    <property type="match status" value="1"/>
</dbReference>
<dbReference type="AlphaFoldDB" id="A0A933VW54"/>
<comment type="subcellular location">
    <subcellularLocation>
        <location evidence="9">Cell membrane</location>
        <topology evidence="9">Multi-pass membrane protein</topology>
    </subcellularLocation>
    <subcellularLocation>
        <location evidence="1">Membrane</location>
        <topology evidence="1">Multi-pass membrane protein</topology>
    </subcellularLocation>
</comment>
<dbReference type="InterPro" id="IPR006668">
    <property type="entry name" value="Mg_transptr_MgtE_intracell_dom"/>
</dbReference>
<feature type="transmembrane region" description="Helical" evidence="9">
    <location>
        <begin position="447"/>
        <end position="472"/>
    </location>
</feature>